<dbReference type="KEGG" id="bvo:Pan97_13820"/>
<evidence type="ECO:0000259" key="5">
    <source>
        <dbReference type="PROSITE" id="PS50011"/>
    </source>
</evidence>
<dbReference type="EC" id="2.7.11.1" evidence="6"/>
<proteinExistence type="predicted"/>
<accession>A0A518C573</accession>
<feature type="transmembrane region" description="Helical" evidence="4">
    <location>
        <begin position="465"/>
        <end position="486"/>
    </location>
</feature>
<reference evidence="7" key="1">
    <citation type="submission" date="2019-02" db="EMBL/GenBank/DDBJ databases">
        <title>Deep-cultivation of Planctomycetes and their phenomic and genomic characterization uncovers novel biology.</title>
        <authorList>
            <person name="Wiegand S."/>
            <person name="Jogler M."/>
            <person name="Boedeker C."/>
            <person name="Pinto D."/>
            <person name="Vollmers J."/>
            <person name="Rivas-Marin E."/>
            <person name="Kohn T."/>
            <person name="Peeters S.H."/>
            <person name="Heuer A."/>
            <person name="Rast P."/>
            <person name="Oberbeckmann S."/>
            <person name="Bunk B."/>
            <person name="Jeske O."/>
            <person name="Meyerdierks A."/>
            <person name="Storesund J.E."/>
            <person name="Kallscheuer N."/>
            <person name="Luecker S."/>
            <person name="Lage O.M."/>
            <person name="Pohl T."/>
            <person name="Merkel B.J."/>
            <person name="Hornburger P."/>
            <person name="Mueller R.-W."/>
            <person name="Bruemmer F."/>
            <person name="Labrenz M."/>
            <person name="Spormann A.M."/>
            <person name="Op den Camp H."/>
            <person name="Overmann J."/>
            <person name="Amann R."/>
            <person name="Jetten M.S.M."/>
            <person name="Mascher T."/>
            <person name="Medema M.H."/>
            <person name="Devos D.P."/>
            <person name="Kaster A.-K."/>
            <person name="Ovreas L."/>
            <person name="Rohde M."/>
            <person name="Galperin M.Y."/>
            <person name="Jogler C."/>
        </authorList>
    </citation>
    <scope>NUCLEOTIDE SEQUENCE [LARGE SCALE GENOMIC DNA]</scope>
    <source>
        <strain evidence="7">Pan97</strain>
    </source>
</reference>
<evidence type="ECO:0000256" key="3">
    <source>
        <dbReference type="SAM" id="MobiDB-lite"/>
    </source>
</evidence>
<dbReference type="GO" id="GO:0004674">
    <property type="term" value="F:protein serine/threonine kinase activity"/>
    <property type="evidence" value="ECO:0007669"/>
    <property type="project" value="UniProtKB-EC"/>
</dbReference>
<dbReference type="RefSeq" id="WP_144971342.1">
    <property type="nucleotide sequence ID" value="NZ_CP036289.1"/>
</dbReference>
<dbReference type="PROSITE" id="PS50011">
    <property type="entry name" value="PROTEIN_KINASE_DOM"/>
    <property type="match status" value="1"/>
</dbReference>
<evidence type="ECO:0000256" key="1">
    <source>
        <dbReference type="ARBA" id="ARBA00022741"/>
    </source>
</evidence>
<keyword evidence="7" id="KW-1185">Reference proteome</keyword>
<keyword evidence="4" id="KW-0812">Transmembrane</keyword>
<dbReference type="PANTHER" id="PTHR24346">
    <property type="entry name" value="MAP/MICROTUBULE AFFINITY-REGULATING KINASE"/>
    <property type="match status" value="1"/>
</dbReference>
<keyword evidence="1" id="KW-0547">Nucleotide-binding</keyword>
<dbReference type="GO" id="GO:0035556">
    <property type="term" value="P:intracellular signal transduction"/>
    <property type="evidence" value="ECO:0007669"/>
    <property type="project" value="TreeGrafter"/>
</dbReference>
<dbReference type="AlphaFoldDB" id="A0A518C573"/>
<dbReference type="SMART" id="SM00220">
    <property type="entry name" value="S_TKc"/>
    <property type="match status" value="1"/>
</dbReference>
<sequence length="1000" mass="106206">MQVTKTNDFWKLILESGLMTKEACKPLHDQYQQTAKNGDARALATWLVKGGHLTTYQARLLLAGRVKAINIGEYQITDRLEEGPLQGTYAGKHAPTGHPVWLHPIAAEIQEDAVRFPIVQQMCKLRSSVPHPHLIRCFHLRQGSKRSYLVTEQLDGNLLAESRPGEGVPIPTPDCARLVRQAALGATQIHSQGMVVGDLTMNQLWLEPTGNLKLLHLPVRPVEAIPWSDESQAERLDALANVAAPELQQAGTAPTKLSDLYALGAILFDLLTGKPPVEGSIAERLQQHASAKVPSPPYIPGNLMQVVQYLLAKNPGGRYQSAQDVAEALRPFVDASQLSPPLADALPTMGSYLQHLATSASEPVAPPTPPAAAAPPAAVPFPGQAPPAAPIPQPVPPAAAPFPGAAPPQAVPPQPVATQVATPVAVPQATVTTGVPAAQPAQEGGASRATALTERIRKRKLQRKITSLVVLGVMGIAAIVGGIYGYGILFPSNDIADNGEQVETPPEGNPDTPPVDPPPEVDPAPMTPTGPQLVQDDGQTLWASPTDGQPIDLTGVPNDTRLALVVRTSDLTGNPEGDRILRALGPDFAALREQLEGELGVRFEQLETLTVSFGTSTAGGPPCLVAKLKGGTNLLSLWGNPNPIASGIPAMYDVKGWTVMPVPGKEDRQFVAGSKAVVEAIAQRGVAAPQLTRELEQLRRESDDQQTVSLLVEPQFLASSGSQVMRGELAAGSAGLRDFLGEGIRAVLVSGHLGQNLYLEMRCIGSLSLDPPSLANSVKEKINGVSRKLEDAIPAVNPTPYWRRLASRFPNMIQFAYQQSRTGVDANQAVVNIMLPSAAGQNIVAGAELMLAANSTGAVGPASGAPMPAAKTPETIEEKLASTMSISFPQNSLEFALRDIGEEAGIPIEIKGGDLQLDGITRNKEIKEFTHDNKPVGEILAQLLVRANPEASPGANTEVQKLIYVIHPMDGPEEAKKLVVTTRAAAEKNNYTLPDVFKIK</sequence>
<dbReference type="Gene3D" id="1.10.510.10">
    <property type="entry name" value="Transferase(Phosphotransferase) domain 1"/>
    <property type="match status" value="1"/>
</dbReference>
<evidence type="ECO:0000313" key="6">
    <source>
        <dbReference type="EMBL" id="QDU74375.1"/>
    </source>
</evidence>
<organism evidence="6 7">
    <name type="scientific">Bremerella volcania</name>
    <dbReference type="NCBI Taxonomy" id="2527984"/>
    <lineage>
        <taxon>Bacteria</taxon>
        <taxon>Pseudomonadati</taxon>
        <taxon>Planctomycetota</taxon>
        <taxon>Planctomycetia</taxon>
        <taxon>Pirellulales</taxon>
        <taxon>Pirellulaceae</taxon>
        <taxon>Bremerella</taxon>
    </lineage>
</organism>
<keyword evidence="2" id="KW-0067">ATP-binding</keyword>
<dbReference type="InterPro" id="IPR011009">
    <property type="entry name" value="Kinase-like_dom_sf"/>
</dbReference>
<feature type="compositionally biased region" description="Pro residues" evidence="3">
    <location>
        <begin position="507"/>
        <end position="528"/>
    </location>
</feature>
<feature type="region of interest" description="Disordered" evidence="3">
    <location>
        <begin position="497"/>
        <end position="555"/>
    </location>
</feature>
<dbReference type="Proteomes" id="UP000318626">
    <property type="component" value="Chromosome"/>
</dbReference>
<evidence type="ECO:0000256" key="4">
    <source>
        <dbReference type="SAM" id="Phobius"/>
    </source>
</evidence>
<keyword evidence="4" id="KW-0472">Membrane</keyword>
<dbReference type="InterPro" id="IPR000719">
    <property type="entry name" value="Prot_kinase_dom"/>
</dbReference>
<gene>
    <name evidence="6" type="primary">prkC_5</name>
    <name evidence="6" type="ORF">Pan97_13820</name>
</gene>
<name>A0A518C573_9BACT</name>
<feature type="region of interest" description="Disordered" evidence="3">
    <location>
        <begin position="360"/>
        <end position="416"/>
    </location>
</feature>
<evidence type="ECO:0000313" key="7">
    <source>
        <dbReference type="Proteomes" id="UP000318626"/>
    </source>
</evidence>
<dbReference type="EMBL" id="CP036289">
    <property type="protein sequence ID" value="QDU74375.1"/>
    <property type="molecule type" value="Genomic_DNA"/>
</dbReference>
<keyword evidence="6" id="KW-0808">Transferase</keyword>
<dbReference type="Pfam" id="PF00069">
    <property type="entry name" value="Pkinase"/>
    <property type="match status" value="1"/>
</dbReference>
<feature type="domain" description="Protein kinase" evidence="5">
    <location>
        <begin position="74"/>
        <end position="333"/>
    </location>
</feature>
<feature type="compositionally biased region" description="Polar residues" evidence="3">
    <location>
        <begin position="529"/>
        <end position="547"/>
    </location>
</feature>
<keyword evidence="6" id="KW-0418">Kinase</keyword>
<keyword evidence="4" id="KW-1133">Transmembrane helix</keyword>
<dbReference type="PANTHER" id="PTHR24346:SF30">
    <property type="entry name" value="MATERNAL EMBRYONIC LEUCINE ZIPPER KINASE"/>
    <property type="match status" value="1"/>
</dbReference>
<feature type="compositionally biased region" description="Pro residues" evidence="3">
    <location>
        <begin position="364"/>
        <end position="415"/>
    </location>
</feature>
<dbReference type="GO" id="GO:0005524">
    <property type="term" value="F:ATP binding"/>
    <property type="evidence" value="ECO:0007669"/>
    <property type="project" value="UniProtKB-KW"/>
</dbReference>
<dbReference type="PRINTS" id="PR01218">
    <property type="entry name" value="PSTLEXTENSIN"/>
</dbReference>
<dbReference type="SUPFAM" id="SSF56112">
    <property type="entry name" value="Protein kinase-like (PK-like)"/>
    <property type="match status" value="1"/>
</dbReference>
<dbReference type="InterPro" id="IPR003882">
    <property type="entry name" value="Pistil_extensin"/>
</dbReference>
<dbReference type="GO" id="GO:0005737">
    <property type="term" value="C:cytoplasm"/>
    <property type="evidence" value="ECO:0007669"/>
    <property type="project" value="TreeGrafter"/>
</dbReference>
<evidence type="ECO:0000256" key="2">
    <source>
        <dbReference type="ARBA" id="ARBA00022840"/>
    </source>
</evidence>
<dbReference type="OrthoDB" id="229095at2"/>
<protein>
    <submittedName>
        <fullName evidence="6">Serine/threonine-protein kinase PrkC</fullName>
        <ecNumber evidence="6">2.7.11.1</ecNumber>
    </submittedName>
</protein>
<dbReference type="Gene3D" id="3.30.200.20">
    <property type="entry name" value="Phosphorylase Kinase, domain 1"/>
    <property type="match status" value="1"/>
</dbReference>